<dbReference type="InterPro" id="IPR001466">
    <property type="entry name" value="Beta-lactam-related"/>
</dbReference>
<protein>
    <submittedName>
        <fullName evidence="2">Class C beta-lactamase-related serine hydrolase</fullName>
    </submittedName>
</protein>
<evidence type="ECO:0000259" key="1">
    <source>
        <dbReference type="Pfam" id="PF00144"/>
    </source>
</evidence>
<gene>
    <name evidence="2" type="ORF">D7I44_13845</name>
</gene>
<dbReference type="KEGG" id="gry:D7I44_13845"/>
<dbReference type="SUPFAM" id="SSF56601">
    <property type="entry name" value="beta-lactamase/transpeptidase-like"/>
    <property type="match status" value="1"/>
</dbReference>
<feature type="domain" description="Beta-lactamase-related" evidence="1">
    <location>
        <begin position="31"/>
        <end position="289"/>
    </location>
</feature>
<dbReference type="EMBL" id="CP032624">
    <property type="protein sequence ID" value="AYG04503.1"/>
    <property type="molecule type" value="Genomic_DNA"/>
</dbReference>
<dbReference type="InterPro" id="IPR050789">
    <property type="entry name" value="Diverse_Enzym_Activities"/>
</dbReference>
<dbReference type="OrthoDB" id="9773047at2"/>
<dbReference type="PANTHER" id="PTHR43283">
    <property type="entry name" value="BETA-LACTAMASE-RELATED"/>
    <property type="match status" value="1"/>
</dbReference>
<dbReference type="AlphaFoldDB" id="A0A387BKV3"/>
<dbReference type="Pfam" id="PF00144">
    <property type="entry name" value="Beta-lactamase"/>
    <property type="match status" value="1"/>
</dbReference>
<dbReference type="Gene3D" id="3.40.710.10">
    <property type="entry name" value="DD-peptidase/beta-lactamase superfamily"/>
    <property type="match status" value="1"/>
</dbReference>
<name>A0A387BKV3_9MICO</name>
<evidence type="ECO:0000313" key="2">
    <source>
        <dbReference type="EMBL" id="AYG04503.1"/>
    </source>
</evidence>
<keyword evidence="2" id="KW-0378">Hydrolase</keyword>
<proteinExistence type="predicted"/>
<dbReference type="InterPro" id="IPR012338">
    <property type="entry name" value="Beta-lactam/transpept-like"/>
</dbReference>
<accession>A0A387BKV3</accession>
<dbReference type="RefSeq" id="WP_120790033.1">
    <property type="nucleotide sequence ID" value="NZ_CP032624.1"/>
</dbReference>
<keyword evidence="3" id="KW-1185">Reference proteome</keyword>
<reference evidence="2 3" key="1">
    <citation type="submission" date="2018-09" db="EMBL/GenBank/DDBJ databases">
        <title>Genome sequencing of strain 2DFW10M-5.</title>
        <authorList>
            <person name="Heo J."/>
            <person name="Kim S.-J."/>
            <person name="Kwon S.-W."/>
        </authorList>
    </citation>
    <scope>NUCLEOTIDE SEQUENCE [LARGE SCALE GENOMIC DNA]</scope>
    <source>
        <strain evidence="2 3">2DFW10M-5</strain>
    </source>
</reference>
<dbReference type="Proteomes" id="UP000275069">
    <property type="component" value="Chromosome"/>
</dbReference>
<sequence>MAMEHSSPASLGIDEAAITAFADAVDKKGLGVHGLVIARHGRVATEGWWHPYQPDEPHMMFSVSKAFTSMAVGLAISEGLLALDEPTHAIFPEFREIPGQTVRHLLTMTTGHDSDLWDVLQSLPERDGVELFFESPAEYPPGTHFVYSTASTYVLAAAVVRRSGQSLTEFLDERLFGPLGWPTPHWERDRRGLEHGGTGLKLTTRQLAQFGQLLLQRGEWEGRQLVPAEWIDQASAHQVRNPWFGSHESEIGYGFQLWRSSHGFRADGMCGQFAVVIPELDLVVATTSGSPDANRILELIWRELLPGVEAGHEVLGDVDGELFALSGRRVPEPRLEAADAAAEDSLDGTRFGLPGTPIGVDGLAVTFADDAVTLELSGPGVSQGGGSAQLIAGRTEWVYGTFPSSPLESLRDVPVAARAGWLNGALELHLQFVGTPFRWLWRLIPDGPEGPQLTTRFHPDLGLPSHLDTLLTVGQ</sequence>
<dbReference type="GO" id="GO:0016787">
    <property type="term" value="F:hydrolase activity"/>
    <property type="evidence" value="ECO:0007669"/>
    <property type="project" value="UniProtKB-KW"/>
</dbReference>
<organism evidence="2 3">
    <name type="scientific">Gryllotalpicola protaetiae</name>
    <dbReference type="NCBI Taxonomy" id="2419771"/>
    <lineage>
        <taxon>Bacteria</taxon>
        <taxon>Bacillati</taxon>
        <taxon>Actinomycetota</taxon>
        <taxon>Actinomycetes</taxon>
        <taxon>Micrococcales</taxon>
        <taxon>Microbacteriaceae</taxon>
        <taxon>Gryllotalpicola</taxon>
    </lineage>
</organism>
<evidence type="ECO:0000313" key="3">
    <source>
        <dbReference type="Proteomes" id="UP000275069"/>
    </source>
</evidence>
<dbReference type="PANTHER" id="PTHR43283:SF7">
    <property type="entry name" value="BETA-LACTAMASE-RELATED DOMAIN-CONTAINING PROTEIN"/>
    <property type="match status" value="1"/>
</dbReference>